<feature type="active site" description="Charge relay system" evidence="6">
    <location>
        <position position="683"/>
    </location>
</feature>
<evidence type="ECO:0000256" key="7">
    <source>
        <dbReference type="SAM" id="MobiDB-lite"/>
    </source>
</evidence>
<organism evidence="10 11">
    <name type="scientific">Fonsecaea nubica</name>
    <dbReference type="NCBI Taxonomy" id="856822"/>
    <lineage>
        <taxon>Eukaryota</taxon>
        <taxon>Fungi</taxon>
        <taxon>Dikarya</taxon>
        <taxon>Ascomycota</taxon>
        <taxon>Pezizomycotina</taxon>
        <taxon>Eurotiomycetes</taxon>
        <taxon>Chaetothyriomycetidae</taxon>
        <taxon>Chaetothyriales</taxon>
        <taxon>Herpotrichiellaceae</taxon>
        <taxon>Fonsecaea</taxon>
    </lineage>
</organism>
<feature type="active site" description="Charge relay system" evidence="6">
    <location>
        <position position="900"/>
    </location>
</feature>
<evidence type="ECO:0000256" key="5">
    <source>
        <dbReference type="ARBA" id="ARBA00023145"/>
    </source>
</evidence>
<name>A0A178DCU2_9EURO</name>
<keyword evidence="5" id="KW-0865">Zymogen</keyword>
<dbReference type="RefSeq" id="XP_022503937.1">
    <property type="nucleotide sequence ID" value="XM_022639982.1"/>
</dbReference>
<evidence type="ECO:0000256" key="3">
    <source>
        <dbReference type="ARBA" id="ARBA00022801"/>
    </source>
</evidence>
<dbReference type="SUPFAM" id="SSF52743">
    <property type="entry name" value="Subtilisin-like"/>
    <property type="match status" value="1"/>
</dbReference>
<dbReference type="PANTHER" id="PTHR35186:SF4">
    <property type="entry name" value="PRION-INHIBITION AND PROPAGATION HELO DOMAIN-CONTAINING PROTEIN"/>
    <property type="match status" value="1"/>
</dbReference>
<dbReference type="InterPro" id="IPR056002">
    <property type="entry name" value="DUF7580"/>
</dbReference>
<feature type="region of interest" description="Disordered" evidence="7">
    <location>
        <begin position="277"/>
        <end position="316"/>
    </location>
</feature>
<evidence type="ECO:0000259" key="9">
    <source>
        <dbReference type="Pfam" id="PF24476"/>
    </source>
</evidence>
<evidence type="ECO:0000259" key="8">
    <source>
        <dbReference type="Pfam" id="PF00082"/>
    </source>
</evidence>
<protein>
    <submittedName>
        <fullName evidence="10">Uncharacterized protein</fullName>
    </submittedName>
</protein>
<keyword evidence="4 6" id="KW-0720">Serine protease</keyword>
<dbReference type="Proteomes" id="UP000185904">
    <property type="component" value="Unassembled WGS sequence"/>
</dbReference>
<gene>
    <name evidence="10" type="ORF">AYO20_01676</name>
</gene>
<dbReference type="PROSITE" id="PS51892">
    <property type="entry name" value="SUBTILASE"/>
    <property type="match status" value="1"/>
</dbReference>
<dbReference type="Pfam" id="PF24476">
    <property type="entry name" value="DUF7580"/>
    <property type="match status" value="1"/>
</dbReference>
<feature type="domain" description="DUF7580" evidence="9">
    <location>
        <begin position="186"/>
        <end position="570"/>
    </location>
</feature>
<dbReference type="EMBL" id="LVCJ01000007">
    <property type="protein sequence ID" value="OAL38925.1"/>
    <property type="molecule type" value="Genomic_DNA"/>
</dbReference>
<dbReference type="OrthoDB" id="206201at2759"/>
<evidence type="ECO:0000256" key="2">
    <source>
        <dbReference type="ARBA" id="ARBA00022729"/>
    </source>
</evidence>
<dbReference type="PRINTS" id="PR00723">
    <property type="entry name" value="SUBTILISIN"/>
</dbReference>
<keyword evidence="1 6" id="KW-0645">Protease</keyword>
<keyword evidence="2" id="KW-0732">Signal</keyword>
<comment type="caution">
    <text evidence="10">The sequence shown here is derived from an EMBL/GenBank/DDBJ whole genome shotgun (WGS) entry which is preliminary data.</text>
</comment>
<sequence length="988" mass="109036">MAVPTTVQLVELALSILPKFVDAARQRSSKSTEGSPRYNFYQTSQATYVDLSETLGALSERRIEATVVSSESIEFNAVIAQLLQSLEDIAGIDPIQEASQLQYPKLRNLRFAEANDSNDFCGLRQFKHKAKKNDRRQHKEALDRSLRRLKALLERNVCSNTDSTERVDAVPGRSNQSNTLHPATARNNVPTIFHKAMAACWQCEHWPPHQAQLRLATCRPLDEAGSLKFDLLFSTEPERNWKKAQITLARDKIEEKSSSVTFSDHVTQMPIRVISKTIPASEKGIDKKPSMSSGRSQTGDHSSQPTITGASSADGSLDANVRSDHFVEILEASMGGICQLVSSLDAQRQLVLLVAKETKTGPSLSGKLETFPCDQILNVLSLKDSLGAAKTAKGVSLRQQDQKEKLLLAVVLSHAMMQLYGSPWTHREWTNSRLGFGLCNKQRNTLANMLELYLSSMLDERASSENVHAQHKHPRLLDLGILLLEIELGGPLERHQLPTHLGSNGETLANTKILIAERLLQSDKLCQTFPDYRDAIMACLNAKDCLGKDHEYVQRKIQQDIVEPLETLLANAYKIKIDGNAVYVGDKILAADESPGTFPLQEPAGSVADLQVEQTVSPSVSVGQFLDCEAELVSDNPSSWHYADKWFEQLEAHVQPLLEALREAASSQPTPRTLPRVKIAILDTGIDACTARSKIIVSHPSLKARGNSCIKAYRRWTDSDPIEGSVPTQMTDPHGHGTHATASLTRVAPFADIYVAQIVKGDAIFEPDADAVADAIDFATKKWDVDIITMSFGFPKPAKNSPSDMKRIIAAIERANAKHIIMFAAASNGGRITGQMFPSTLDEVIAVRSADVHGNPSKFNPQISKLGPYSYHFNVIGEYVSSAWPFRLDPKGSRRQSGSSVATPIAAGVAAIVLEYVKCKLCESPDIHEQEILWSRFRRQSHGLGVRKALALLSEQGDCKGPDFIRPWGVLSHHDPDKAWRMFQEILV</sequence>
<reference evidence="10 11" key="1">
    <citation type="submission" date="2016-03" db="EMBL/GenBank/DDBJ databases">
        <title>The draft genome sequence of Fonsecaea nubica causative agent of cutaneous subcutaneous infection in human host.</title>
        <authorList>
            <person name="Costa F."/>
            <person name="Sybren D.H."/>
            <person name="Raittz R.T."/>
            <person name="Weiss V.A."/>
            <person name="Leao A.C."/>
            <person name="Gomes R."/>
            <person name="De Souza E.M."/>
            <person name="Pedrosa F.O."/>
            <person name="Steffens M.B."/>
            <person name="Bombassaro A."/>
            <person name="Tadra-Sfeir M.Z."/>
            <person name="Moreno L.F."/>
            <person name="Najafzadeh M.J."/>
            <person name="Felipe M.S."/>
            <person name="Teixeira M."/>
            <person name="Sun J."/>
            <person name="Xi L."/>
            <person name="Castro M.A."/>
            <person name="Vicente V.A."/>
        </authorList>
    </citation>
    <scope>NUCLEOTIDE SEQUENCE [LARGE SCALE GENOMIC DNA]</scope>
    <source>
        <strain evidence="10 11">CBS 269.64</strain>
    </source>
</reference>
<dbReference type="GO" id="GO:0004252">
    <property type="term" value="F:serine-type endopeptidase activity"/>
    <property type="evidence" value="ECO:0007669"/>
    <property type="project" value="UniProtKB-UniRule"/>
</dbReference>
<dbReference type="AlphaFoldDB" id="A0A178DCU2"/>
<comment type="similarity">
    <text evidence="6">Belongs to the peptidase S8 family.</text>
</comment>
<evidence type="ECO:0000256" key="4">
    <source>
        <dbReference type="ARBA" id="ARBA00022825"/>
    </source>
</evidence>
<evidence type="ECO:0000256" key="1">
    <source>
        <dbReference type="ARBA" id="ARBA00022670"/>
    </source>
</evidence>
<proteinExistence type="inferred from homology"/>
<feature type="compositionally biased region" description="Polar residues" evidence="7">
    <location>
        <begin position="173"/>
        <end position="183"/>
    </location>
</feature>
<evidence type="ECO:0000256" key="6">
    <source>
        <dbReference type="PROSITE-ProRule" id="PRU01240"/>
    </source>
</evidence>
<evidence type="ECO:0000313" key="11">
    <source>
        <dbReference type="Proteomes" id="UP000185904"/>
    </source>
</evidence>
<dbReference type="Pfam" id="PF00082">
    <property type="entry name" value="Peptidase_S8"/>
    <property type="match status" value="1"/>
</dbReference>
<accession>A0A178DCU2</accession>
<feature type="compositionally biased region" description="Polar residues" evidence="7">
    <location>
        <begin position="290"/>
        <end position="314"/>
    </location>
</feature>
<dbReference type="InterPro" id="IPR015500">
    <property type="entry name" value="Peptidase_S8_subtilisin-rel"/>
</dbReference>
<dbReference type="InterPro" id="IPR000209">
    <property type="entry name" value="Peptidase_S8/S53_dom"/>
</dbReference>
<dbReference type="GeneID" id="34585100"/>
<keyword evidence="11" id="KW-1185">Reference proteome</keyword>
<evidence type="ECO:0000313" key="10">
    <source>
        <dbReference type="EMBL" id="OAL38925.1"/>
    </source>
</evidence>
<feature type="active site" description="Charge relay system" evidence="6">
    <location>
        <position position="736"/>
    </location>
</feature>
<dbReference type="Gene3D" id="3.40.50.200">
    <property type="entry name" value="Peptidase S8/S53 domain"/>
    <property type="match status" value="1"/>
</dbReference>
<feature type="region of interest" description="Disordered" evidence="7">
    <location>
        <begin position="163"/>
        <end position="183"/>
    </location>
</feature>
<keyword evidence="3 6" id="KW-0378">Hydrolase</keyword>
<dbReference type="InterPro" id="IPR036852">
    <property type="entry name" value="Peptidase_S8/S53_dom_sf"/>
</dbReference>
<feature type="domain" description="Peptidase S8/S53" evidence="8">
    <location>
        <begin position="677"/>
        <end position="916"/>
    </location>
</feature>
<dbReference type="GO" id="GO:0006508">
    <property type="term" value="P:proteolysis"/>
    <property type="evidence" value="ECO:0007669"/>
    <property type="project" value="UniProtKB-KW"/>
</dbReference>
<dbReference type="PANTHER" id="PTHR35186">
    <property type="entry name" value="ANK_REP_REGION DOMAIN-CONTAINING PROTEIN"/>
    <property type="match status" value="1"/>
</dbReference>